<accession>A0A840NLD8</accession>
<keyword evidence="3" id="KW-1185">Reference proteome</keyword>
<dbReference type="InterPro" id="IPR039422">
    <property type="entry name" value="MarR/SlyA-like"/>
</dbReference>
<dbReference type="EMBL" id="JACHIV010000001">
    <property type="protein sequence ID" value="MBB5069942.1"/>
    <property type="molecule type" value="Genomic_DNA"/>
</dbReference>
<dbReference type="InterPro" id="IPR036390">
    <property type="entry name" value="WH_DNA-bd_sf"/>
</dbReference>
<dbReference type="Gene3D" id="1.10.10.10">
    <property type="entry name" value="Winged helix-like DNA-binding domain superfamily/Winged helix DNA-binding domain"/>
    <property type="match status" value="1"/>
</dbReference>
<dbReference type="Pfam" id="PF12802">
    <property type="entry name" value="MarR_2"/>
    <property type="match status" value="1"/>
</dbReference>
<dbReference type="AlphaFoldDB" id="A0A840NLD8"/>
<dbReference type="GO" id="GO:0003677">
    <property type="term" value="F:DNA binding"/>
    <property type="evidence" value="ECO:0007669"/>
    <property type="project" value="UniProtKB-KW"/>
</dbReference>
<dbReference type="InterPro" id="IPR000835">
    <property type="entry name" value="HTH_MarR-typ"/>
</dbReference>
<dbReference type="RefSeq" id="WP_184479558.1">
    <property type="nucleotide sequence ID" value="NZ_JACHIV010000001.1"/>
</dbReference>
<reference evidence="2 3" key="1">
    <citation type="submission" date="2020-08" db="EMBL/GenBank/DDBJ databases">
        <title>Sequencing the genomes of 1000 actinobacteria strains.</title>
        <authorList>
            <person name="Klenk H.-P."/>
        </authorList>
    </citation>
    <scope>NUCLEOTIDE SEQUENCE [LARGE SCALE GENOMIC DNA]</scope>
    <source>
        <strain evidence="2 3">DSM 45582</strain>
    </source>
</reference>
<evidence type="ECO:0000313" key="3">
    <source>
        <dbReference type="Proteomes" id="UP000580474"/>
    </source>
</evidence>
<dbReference type="PROSITE" id="PS50995">
    <property type="entry name" value="HTH_MARR_2"/>
    <property type="match status" value="1"/>
</dbReference>
<dbReference type="Proteomes" id="UP000580474">
    <property type="component" value="Unassembled WGS sequence"/>
</dbReference>
<dbReference type="PRINTS" id="PR00598">
    <property type="entry name" value="HTHMARR"/>
</dbReference>
<comment type="caution">
    <text evidence="2">The sequence shown here is derived from an EMBL/GenBank/DDBJ whole genome shotgun (WGS) entry which is preliminary data.</text>
</comment>
<dbReference type="PANTHER" id="PTHR33164:SF43">
    <property type="entry name" value="HTH-TYPE TRANSCRIPTIONAL REPRESSOR YETL"/>
    <property type="match status" value="1"/>
</dbReference>
<dbReference type="GO" id="GO:0003700">
    <property type="term" value="F:DNA-binding transcription factor activity"/>
    <property type="evidence" value="ECO:0007669"/>
    <property type="project" value="InterPro"/>
</dbReference>
<keyword evidence="2" id="KW-0238">DNA-binding</keyword>
<dbReference type="GO" id="GO:0006950">
    <property type="term" value="P:response to stress"/>
    <property type="evidence" value="ECO:0007669"/>
    <property type="project" value="TreeGrafter"/>
</dbReference>
<dbReference type="SMART" id="SM00347">
    <property type="entry name" value="HTH_MARR"/>
    <property type="match status" value="1"/>
</dbReference>
<protein>
    <submittedName>
        <fullName evidence="2">DNA-binding MarR family transcriptional regulator</fullName>
    </submittedName>
</protein>
<evidence type="ECO:0000313" key="2">
    <source>
        <dbReference type="EMBL" id="MBB5069942.1"/>
    </source>
</evidence>
<organism evidence="2 3">
    <name type="scientific">Saccharopolyspora gloriosae</name>
    <dbReference type="NCBI Taxonomy" id="455344"/>
    <lineage>
        <taxon>Bacteria</taxon>
        <taxon>Bacillati</taxon>
        <taxon>Actinomycetota</taxon>
        <taxon>Actinomycetes</taxon>
        <taxon>Pseudonocardiales</taxon>
        <taxon>Pseudonocardiaceae</taxon>
        <taxon>Saccharopolyspora</taxon>
    </lineage>
</organism>
<dbReference type="SUPFAM" id="SSF46785">
    <property type="entry name" value="Winged helix' DNA-binding domain"/>
    <property type="match status" value="1"/>
</dbReference>
<sequence>MERPEPFAEDLGFLLSRASGVVAKLASAALSPLGLRVRSYSVLSFVAEGSGGVTQRRLADLVGLDPSQIVALVDELEDRDLVTRRPDPADRRNKRITATDDGHRLRDEARRRIDEAQAAHFAHLPPELLHELRETLRGIAFPDT</sequence>
<gene>
    <name evidence="2" type="ORF">BJ969_003030</name>
</gene>
<name>A0A840NLD8_9PSEU</name>
<proteinExistence type="predicted"/>
<feature type="domain" description="HTH marR-type" evidence="1">
    <location>
        <begin position="8"/>
        <end position="141"/>
    </location>
</feature>
<dbReference type="InterPro" id="IPR036388">
    <property type="entry name" value="WH-like_DNA-bd_sf"/>
</dbReference>
<evidence type="ECO:0000259" key="1">
    <source>
        <dbReference type="PROSITE" id="PS50995"/>
    </source>
</evidence>
<dbReference type="PANTHER" id="PTHR33164">
    <property type="entry name" value="TRANSCRIPTIONAL REGULATOR, MARR FAMILY"/>
    <property type="match status" value="1"/>
</dbReference>